<dbReference type="PANTHER" id="PTHR34071:SF2">
    <property type="entry name" value="FLAVIN-NUCLEOTIDE-BINDING PROTEIN"/>
    <property type="match status" value="1"/>
</dbReference>
<dbReference type="EC" id="1.-.-.-" evidence="1"/>
<keyword evidence="1" id="KW-0560">Oxidoreductase</keyword>
<accession>A0A8S0WWX2</accession>
<dbReference type="AlphaFoldDB" id="A0A8S0WWX2"/>
<gene>
    <name evidence="2" type="ORF">DEACI_1155</name>
    <name evidence="1" type="ORF">DEACI_1224</name>
</gene>
<dbReference type="EMBL" id="LR746496">
    <property type="protein sequence ID" value="CAA7600571.1"/>
    <property type="molecule type" value="Genomic_DNA"/>
</dbReference>
<sequence>MGIPMRRQDRKTEDDHAQELLRNGTYGILSTADAQGNPYGVPLSYVYIGRNLYFHGAHEGRKVTNARQNKQASFCVVDGAEPLPERFSMRYRSVIVSGEITEVEGREKREALQGFLRKYSSNYLEEGRRYLEKTEEQTIVLRLEVQELSGKTRS</sequence>
<dbReference type="SUPFAM" id="SSF50475">
    <property type="entry name" value="FMN-binding split barrel"/>
    <property type="match status" value="1"/>
</dbReference>
<dbReference type="Pfam" id="PF12900">
    <property type="entry name" value="Pyridox_ox_2"/>
    <property type="match status" value="1"/>
</dbReference>
<dbReference type="InterPro" id="IPR012349">
    <property type="entry name" value="Split_barrel_FMN-bd"/>
</dbReference>
<dbReference type="Proteomes" id="UP000836597">
    <property type="component" value="Chromosome"/>
</dbReference>
<dbReference type="EMBL" id="CDGJ01000032">
    <property type="protein sequence ID" value="CEJ06705.1"/>
    <property type="molecule type" value="Genomic_DNA"/>
</dbReference>
<dbReference type="Gene3D" id="2.30.110.10">
    <property type="entry name" value="Electron Transport, Fmn-binding Protein, Chain A"/>
    <property type="match status" value="1"/>
</dbReference>
<dbReference type="PANTHER" id="PTHR34071">
    <property type="entry name" value="5-NITROIMIDAZOLE ANTIBIOTICS RESISTANCE PROTEIN, NIMA-FAMILY-RELATED PROTEIN-RELATED"/>
    <property type="match status" value="1"/>
</dbReference>
<name>A0A8S0WWX2_9FIRM</name>
<dbReference type="InterPro" id="IPR024747">
    <property type="entry name" value="Pyridox_Oxase-rel"/>
</dbReference>
<proteinExistence type="predicted"/>
<evidence type="ECO:0000313" key="2">
    <source>
        <dbReference type="EMBL" id="CEJ06705.1"/>
    </source>
</evidence>
<organism evidence="1">
    <name type="scientific">Acididesulfobacillus acetoxydans</name>
    <dbReference type="NCBI Taxonomy" id="1561005"/>
    <lineage>
        <taxon>Bacteria</taxon>
        <taxon>Bacillati</taxon>
        <taxon>Bacillota</taxon>
        <taxon>Clostridia</taxon>
        <taxon>Eubacteriales</taxon>
        <taxon>Peptococcaceae</taxon>
        <taxon>Acididesulfobacillus</taxon>
    </lineage>
</organism>
<reference evidence="1" key="2">
    <citation type="submission" date="2020-01" db="EMBL/GenBank/DDBJ databases">
        <authorList>
            <person name="Hornung B."/>
        </authorList>
    </citation>
    <scope>NUCLEOTIDE SEQUENCE</scope>
    <source>
        <strain evidence="1">PacBioINE</strain>
    </source>
</reference>
<dbReference type="KEGG" id="aacx:DEACI_1224"/>
<evidence type="ECO:0000313" key="1">
    <source>
        <dbReference type="EMBL" id="CAA7600571.1"/>
    </source>
</evidence>
<dbReference type="GO" id="GO:0016491">
    <property type="term" value="F:oxidoreductase activity"/>
    <property type="evidence" value="ECO:0007669"/>
    <property type="project" value="UniProtKB-KW"/>
</dbReference>
<keyword evidence="3" id="KW-1185">Reference proteome</keyword>
<protein>
    <submittedName>
        <fullName evidence="1 2">Pyridoxamine 5'-phosphate oxidase</fullName>
        <ecNumber evidence="1">1.-.-.-</ecNumber>
    </submittedName>
</protein>
<reference evidence="2" key="1">
    <citation type="submission" date="2014-11" db="EMBL/GenBank/DDBJ databases">
        <authorList>
            <person name="Hornung B.V."/>
        </authorList>
    </citation>
    <scope>NUCLEOTIDE SEQUENCE</scope>
    <source>
        <strain evidence="2">INE</strain>
    </source>
</reference>
<evidence type="ECO:0000313" key="3">
    <source>
        <dbReference type="Proteomes" id="UP001071230"/>
    </source>
</evidence>
<dbReference type="Proteomes" id="UP001071230">
    <property type="component" value="Unassembled WGS sequence"/>
</dbReference>